<gene>
    <name evidence="2" type="ORF">EHS89_03950</name>
</gene>
<reference evidence="2 3" key="1">
    <citation type="submission" date="2018-11" db="EMBL/GenBank/DDBJ databases">
        <title>The draft genome sequence of Amphritea balenae JAMM 1525T.</title>
        <authorList>
            <person name="Fang Z."/>
            <person name="Zhang Y."/>
            <person name="Han X."/>
        </authorList>
    </citation>
    <scope>NUCLEOTIDE SEQUENCE [LARGE SCALE GENOMIC DNA]</scope>
    <source>
        <strain evidence="2 3">JAMM 1525</strain>
    </source>
</reference>
<dbReference type="EMBL" id="RQXV01000001">
    <property type="protein sequence ID" value="RRD01713.1"/>
    <property type="molecule type" value="Genomic_DNA"/>
</dbReference>
<dbReference type="InterPro" id="IPR025985">
    <property type="entry name" value="YnbE"/>
</dbReference>
<dbReference type="Proteomes" id="UP000267535">
    <property type="component" value="Unassembled WGS sequence"/>
</dbReference>
<dbReference type="PROSITE" id="PS51257">
    <property type="entry name" value="PROKAR_LIPOPROTEIN"/>
    <property type="match status" value="1"/>
</dbReference>
<organism evidence="2 3">
    <name type="scientific">Amphritea balenae</name>
    <dbReference type="NCBI Taxonomy" id="452629"/>
    <lineage>
        <taxon>Bacteria</taxon>
        <taxon>Pseudomonadati</taxon>
        <taxon>Pseudomonadota</taxon>
        <taxon>Gammaproteobacteria</taxon>
        <taxon>Oceanospirillales</taxon>
        <taxon>Oceanospirillaceae</taxon>
        <taxon>Amphritea</taxon>
    </lineage>
</organism>
<dbReference type="Pfam" id="PF13617">
    <property type="entry name" value="Lipoprotein_19"/>
    <property type="match status" value="1"/>
</dbReference>
<feature type="chain" id="PRO_5018262527" evidence="1">
    <location>
        <begin position="29"/>
        <end position="66"/>
    </location>
</feature>
<name>A0A3P1SZZ6_9GAMM</name>
<keyword evidence="1" id="KW-0732">Signal</keyword>
<evidence type="ECO:0000256" key="1">
    <source>
        <dbReference type="SAM" id="SignalP"/>
    </source>
</evidence>
<feature type="signal peptide" evidence="1">
    <location>
        <begin position="1"/>
        <end position="28"/>
    </location>
</feature>
<keyword evidence="3" id="KW-1185">Reference proteome</keyword>
<evidence type="ECO:0000313" key="3">
    <source>
        <dbReference type="Proteomes" id="UP000267535"/>
    </source>
</evidence>
<dbReference type="RefSeq" id="WP_124924786.1">
    <property type="nucleotide sequence ID" value="NZ_BMOH01000001.1"/>
</dbReference>
<sequence>MQMPKTLQSLTLCSLMLMLAACAPTVQVAVPNEPITINLNVKIEHEILIKVDKEIDDLFEENSDLF</sequence>
<evidence type="ECO:0000313" key="2">
    <source>
        <dbReference type="EMBL" id="RRD01713.1"/>
    </source>
</evidence>
<proteinExistence type="predicted"/>
<comment type="caution">
    <text evidence="2">The sequence shown here is derived from an EMBL/GenBank/DDBJ whole genome shotgun (WGS) entry which is preliminary data.</text>
</comment>
<protein>
    <submittedName>
        <fullName evidence="2">YnbE family lipoprotein</fullName>
    </submittedName>
</protein>
<dbReference type="AlphaFoldDB" id="A0A3P1SZZ6"/>
<keyword evidence="2" id="KW-0449">Lipoprotein</keyword>
<dbReference type="OrthoDB" id="9807866at2"/>
<accession>A0A3P1SZZ6</accession>